<sequence length="175" mass="20637">MASSHRSSVISGSVAKTHTTALKSAIDGKLKPLVLLLLNREKYSRPVSLEQYEEMLENELKDFQVQITHQIDQLQEKVRSCRPKTMADHYPDKTREAYKKLLIFVTAMLDEMRELIKTLFDRHRLFVHQIWQALEVGKNCDGLRRELEADIERHLSRWERYINMIEEKIEIPGDF</sequence>
<dbReference type="Proteomes" id="UP000663872">
    <property type="component" value="Unassembled WGS sequence"/>
</dbReference>
<accession>A0A817Z2K2</accession>
<reference evidence="4" key="1">
    <citation type="submission" date="2021-02" db="EMBL/GenBank/DDBJ databases">
        <authorList>
            <person name="Nowell W R."/>
        </authorList>
    </citation>
    <scope>NUCLEOTIDE SEQUENCE</scope>
</reference>
<name>A0A817Z2K2_9BILA</name>
<dbReference type="EMBL" id="CAJNYU010000741">
    <property type="protein sequence ID" value="CAF3387305.1"/>
    <property type="molecule type" value="Genomic_DNA"/>
</dbReference>
<dbReference type="EMBL" id="CAJNYT010000229">
    <property type="protein sequence ID" value="CAF3339264.1"/>
    <property type="molecule type" value="Genomic_DNA"/>
</dbReference>
<dbReference type="Proteomes" id="UP000663833">
    <property type="component" value="Unassembled WGS sequence"/>
</dbReference>
<dbReference type="EMBL" id="CAJNYD010001303">
    <property type="protein sequence ID" value="CAF3329203.1"/>
    <property type="molecule type" value="Genomic_DNA"/>
</dbReference>
<proteinExistence type="predicted"/>
<comment type="caution">
    <text evidence="4">The sequence shown here is derived from an EMBL/GenBank/DDBJ whole genome shotgun (WGS) entry which is preliminary data.</text>
</comment>
<evidence type="ECO:0000313" key="3">
    <source>
        <dbReference type="EMBL" id="CAF3363765.1"/>
    </source>
</evidence>
<evidence type="ECO:0000313" key="2">
    <source>
        <dbReference type="EMBL" id="CAF3339264.1"/>
    </source>
</evidence>
<dbReference type="EMBL" id="CAJNXB010004205">
    <property type="protein sequence ID" value="CAF3363765.1"/>
    <property type="molecule type" value="Genomic_DNA"/>
</dbReference>
<dbReference type="AlphaFoldDB" id="A0A817Z2K2"/>
<gene>
    <name evidence="4" type="ORF">FME351_LOCUS7815</name>
    <name evidence="2" type="ORF">GRG538_LOCUS4476</name>
    <name evidence="1" type="ORF">LUA448_LOCUS10843</name>
    <name evidence="3" type="ORF">TIS948_LOCUS24412</name>
</gene>
<evidence type="ECO:0000313" key="1">
    <source>
        <dbReference type="EMBL" id="CAF3329203.1"/>
    </source>
</evidence>
<dbReference type="Proteomes" id="UP000663869">
    <property type="component" value="Unassembled WGS sequence"/>
</dbReference>
<organism evidence="4 5">
    <name type="scientific">Rotaria socialis</name>
    <dbReference type="NCBI Taxonomy" id="392032"/>
    <lineage>
        <taxon>Eukaryota</taxon>
        <taxon>Metazoa</taxon>
        <taxon>Spiralia</taxon>
        <taxon>Gnathifera</taxon>
        <taxon>Rotifera</taxon>
        <taxon>Eurotatoria</taxon>
        <taxon>Bdelloidea</taxon>
        <taxon>Philodinida</taxon>
        <taxon>Philodinidae</taxon>
        <taxon>Rotaria</taxon>
    </lineage>
</organism>
<evidence type="ECO:0000313" key="5">
    <source>
        <dbReference type="Proteomes" id="UP000663869"/>
    </source>
</evidence>
<evidence type="ECO:0000313" key="4">
    <source>
        <dbReference type="EMBL" id="CAF3387305.1"/>
    </source>
</evidence>
<protein>
    <submittedName>
        <fullName evidence="4">Uncharacterized protein</fullName>
    </submittedName>
</protein>
<dbReference type="Proteomes" id="UP000663825">
    <property type="component" value="Unassembled WGS sequence"/>
</dbReference>